<evidence type="ECO:0000313" key="1">
    <source>
        <dbReference type="EMBL" id="JAH84049.1"/>
    </source>
</evidence>
<sequence length="17" mass="1724">MESPAGPALSIKTLVLP</sequence>
<protein>
    <submittedName>
        <fullName evidence="1">Uncharacterized protein</fullName>
    </submittedName>
</protein>
<accession>A0A0E9W0Z6</accession>
<reference evidence="1" key="1">
    <citation type="submission" date="2014-11" db="EMBL/GenBank/DDBJ databases">
        <authorList>
            <person name="Amaro Gonzalez C."/>
        </authorList>
    </citation>
    <scope>NUCLEOTIDE SEQUENCE</scope>
</reference>
<name>A0A0E9W0Z6_ANGAN</name>
<reference evidence="1" key="2">
    <citation type="journal article" date="2015" name="Fish Shellfish Immunol.">
        <title>Early steps in the European eel (Anguilla anguilla)-Vibrio vulnificus interaction in the gills: Role of the RtxA13 toxin.</title>
        <authorList>
            <person name="Callol A."/>
            <person name="Pajuelo D."/>
            <person name="Ebbesson L."/>
            <person name="Teles M."/>
            <person name="MacKenzie S."/>
            <person name="Amaro C."/>
        </authorList>
    </citation>
    <scope>NUCLEOTIDE SEQUENCE</scope>
</reference>
<proteinExistence type="predicted"/>
<dbReference type="AlphaFoldDB" id="A0A0E9W0Z6"/>
<organism evidence="1">
    <name type="scientific">Anguilla anguilla</name>
    <name type="common">European freshwater eel</name>
    <name type="synonym">Muraena anguilla</name>
    <dbReference type="NCBI Taxonomy" id="7936"/>
    <lineage>
        <taxon>Eukaryota</taxon>
        <taxon>Metazoa</taxon>
        <taxon>Chordata</taxon>
        <taxon>Craniata</taxon>
        <taxon>Vertebrata</taxon>
        <taxon>Euteleostomi</taxon>
        <taxon>Actinopterygii</taxon>
        <taxon>Neopterygii</taxon>
        <taxon>Teleostei</taxon>
        <taxon>Anguilliformes</taxon>
        <taxon>Anguillidae</taxon>
        <taxon>Anguilla</taxon>
    </lineage>
</organism>
<dbReference type="EMBL" id="GBXM01024528">
    <property type="protein sequence ID" value="JAH84049.1"/>
    <property type="molecule type" value="Transcribed_RNA"/>
</dbReference>